<evidence type="ECO:0000313" key="2">
    <source>
        <dbReference type="EMBL" id="KAK4499691.1"/>
    </source>
</evidence>
<reference evidence="2 3" key="1">
    <citation type="journal article" date="2023" name="G3 (Bethesda)">
        <title>A chromosome-level genome assembly of Zasmidium syzygii isolated from banana leaves.</title>
        <authorList>
            <person name="van Westerhoven A.C."/>
            <person name="Mehrabi R."/>
            <person name="Talebi R."/>
            <person name="Steentjes M.B.F."/>
            <person name="Corcolon B."/>
            <person name="Chong P.A."/>
            <person name="Kema G.H.J."/>
            <person name="Seidl M.F."/>
        </authorList>
    </citation>
    <scope>NUCLEOTIDE SEQUENCE [LARGE SCALE GENOMIC DNA]</scope>
    <source>
        <strain evidence="2 3">P124</strain>
    </source>
</reference>
<sequence length="96" mass="10321">MSDSTHNSHALDPDTTSKVPYKAQAKVPAGVEDKLPNNLHDTGNPDKDSHDKGHSFVPKKVAEALPTKVEQKVPDAVHDTSGRKSGLTEAGTERRV</sequence>
<dbReference type="Proteomes" id="UP001305779">
    <property type="component" value="Unassembled WGS sequence"/>
</dbReference>
<feature type="compositionally biased region" description="Basic and acidic residues" evidence="1">
    <location>
        <begin position="43"/>
        <end position="54"/>
    </location>
</feature>
<feature type="compositionally biased region" description="Basic and acidic residues" evidence="1">
    <location>
        <begin position="69"/>
        <end position="82"/>
    </location>
</feature>
<accession>A0ABR0EEI3</accession>
<name>A0ABR0EEI3_ZASCE</name>
<feature type="region of interest" description="Disordered" evidence="1">
    <location>
        <begin position="1"/>
        <end position="96"/>
    </location>
</feature>
<comment type="caution">
    <text evidence="2">The sequence shown here is derived from an EMBL/GenBank/DDBJ whole genome shotgun (WGS) entry which is preliminary data.</text>
</comment>
<gene>
    <name evidence="2" type="ORF">PRZ48_010209</name>
</gene>
<organism evidence="2 3">
    <name type="scientific">Zasmidium cellare</name>
    <name type="common">Wine cellar mold</name>
    <name type="synonym">Racodium cellare</name>
    <dbReference type="NCBI Taxonomy" id="395010"/>
    <lineage>
        <taxon>Eukaryota</taxon>
        <taxon>Fungi</taxon>
        <taxon>Dikarya</taxon>
        <taxon>Ascomycota</taxon>
        <taxon>Pezizomycotina</taxon>
        <taxon>Dothideomycetes</taxon>
        <taxon>Dothideomycetidae</taxon>
        <taxon>Mycosphaerellales</taxon>
        <taxon>Mycosphaerellaceae</taxon>
        <taxon>Zasmidium</taxon>
    </lineage>
</organism>
<evidence type="ECO:0000313" key="3">
    <source>
        <dbReference type="Proteomes" id="UP001305779"/>
    </source>
</evidence>
<evidence type="ECO:0000256" key="1">
    <source>
        <dbReference type="SAM" id="MobiDB-lite"/>
    </source>
</evidence>
<feature type="compositionally biased region" description="Polar residues" evidence="1">
    <location>
        <begin position="1"/>
        <end position="18"/>
    </location>
</feature>
<proteinExistence type="predicted"/>
<protein>
    <submittedName>
        <fullName evidence="2">Uncharacterized protein</fullName>
    </submittedName>
</protein>
<keyword evidence="3" id="KW-1185">Reference proteome</keyword>
<dbReference type="EMBL" id="JAXOVC010000007">
    <property type="protein sequence ID" value="KAK4499691.1"/>
    <property type="molecule type" value="Genomic_DNA"/>
</dbReference>